<evidence type="ECO:0000313" key="4">
    <source>
        <dbReference type="Proteomes" id="UP001501323"/>
    </source>
</evidence>
<feature type="domain" description="Glycosyltransferase 2-like" evidence="2">
    <location>
        <begin position="2"/>
        <end position="123"/>
    </location>
</feature>
<dbReference type="PANTHER" id="PTHR48090">
    <property type="entry name" value="UNDECAPRENYL-PHOSPHATE 4-DEOXY-4-FORMAMIDO-L-ARABINOSE TRANSFERASE-RELATED"/>
    <property type="match status" value="1"/>
</dbReference>
<dbReference type="CDD" id="cd04179">
    <property type="entry name" value="DPM_DPG-synthase_like"/>
    <property type="match status" value="1"/>
</dbReference>
<dbReference type="Pfam" id="PF00535">
    <property type="entry name" value="Glycos_transf_2"/>
    <property type="match status" value="1"/>
</dbReference>
<comment type="caution">
    <text evidence="3">The sequence shown here is derived from an EMBL/GenBank/DDBJ whole genome shotgun (WGS) entry which is preliminary data.</text>
</comment>
<dbReference type="EMBL" id="BAABJY010000001">
    <property type="protein sequence ID" value="GAA4855932.1"/>
    <property type="molecule type" value="Genomic_DNA"/>
</dbReference>
<accession>A0ABP9DRT0</accession>
<dbReference type="PANTHER" id="PTHR48090:SF7">
    <property type="entry name" value="RFBJ PROTEIN"/>
    <property type="match status" value="1"/>
</dbReference>
<organism evidence="3 4">
    <name type="scientific">Luteimonas vadosa</name>
    <dbReference type="NCBI Taxonomy" id="1165507"/>
    <lineage>
        <taxon>Bacteria</taxon>
        <taxon>Pseudomonadati</taxon>
        <taxon>Pseudomonadota</taxon>
        <taxon>Gammaproteobacteria</taxon>
        <taxon>Lysobacterales</taxon>
        <taxon>Lysobacteraceae</taxon>
        <taxon>Luteimonas</taxon>
    </lineage>
</organism>
<dbReference type="InterPro" id="IPR050256">
    <property type="entry name" value="Glycosyltransferase_2"/>
</dbReference>
<name>A0ABP9DRT0_9GAMM</name>
<proteinExistence type="predicted"/>
<gene>
    <name evidence="3" type="ORF">GCM10023332_04440</name>
</gene>
<dbReference type="Proteomes" id="UP001501323">
    <property type="component" value="Unassembled WGS sequence"/>
</dbReference>
<feature type="region of interest" description="Disordered" evidence="1">
    <location>
        <begin position="240"/>
        <end position="262"/>
    </location>
</feature>
<reference evidence="4" key="1">
    <citation type="journal article" date="2019" name="Int. J. Syst. Evol. Microbiol.">
        <title>The Global Catalogue of Microorganisms (GCM) 10K type strain sequencing project: providing services to taxonomists for standard genome sequencing and annotation.</title>
        <authorList>
            <consortium name="The Broad Institute Genomics Platform"/>
            <consortium name="The Broad Institute Genome Sequencing Center for Infectious Disease"/>
            <person name="Wu L."/>
            <person name="Ma J."/>
        </authorList>
    </citation>
    <scope>NUCLEOTIDE SEQUENCE [LARGE SCALE GENOMIC DNA]</scope>
    <source>
        <strain evidence="4">JCM 18392</strain>
    </source>
</reference>
<dbReference type="InterPro" id="IPR001173">
    <property type="entry name" value="Glyco_trans_2-like"/>
</dbReference>
<keyword evidence="4" id="KW-1185">Reference proteome</keyword>
<evidence type="ECO:0000259" key="2">
    <source>
        <dbReference type="Pfam" id="PF00535"/>
    </source>
</evidence>
<protein>
    <submittedName>
        <fullName evidence="3">Glycosyltransferase family 2 protein</fullName>
    </submittedName>
</protein>
<dbReference type="SUPFAM" id="SSF53448">
    <property type="entry name" value="Nucleotide-diphospho-sugar transferases"/>
    <property type="match status" value="1"/>
</dbReference>
<sequence length="262" mass="28464">MVIPALNEALRIREVVEGALAQCPTVIVVDDGSDDGTADRIADLPVVLLRHPRRMGKGASLRDGFREAERLGARAVVTMDGDGQHSADDIPRLIDAANRHPGDLVIGARLRKRAAQPRYRRLGNDFGDWGIGWACGFRIVDSQSGQRLYPASVFTLRDVPGEGFVYEAQMLISAARDAGAGVVAVPIESRYAPANAPAHFRKSHFRLVRDLREIVGHVAAQIWARGDMLREYLRTRATPPVIDDAGGDVDPERAGSRAPGHA</sequence>
<evidence type="ECO:0000313" key="3">
    <source>
        <dbReference type="EMBL" id="GAA4855932.1"/>
    </source>
</evidence>
<dbReference type="Gene3D" id="3.90.550.10">
    <property type="entry name" value="Spore Coat Polysaccharide Biosynthesis Protein SpsA, Chain A"/>
    <property type="match status" value="1"/>
</dbReference>
<dbReference type="InterPro" id="IPR029044">
    <property type="entry name" value="Nucleotide-diphossugar_trans"/>
</dbReference>
<evidence type="ECO:0000256" key="1">
    <source>
        <dbReference type="SAM" id="MobiDB-lite"/>
    </source>
</evidence>